<dbReference type="Proteomes" id="UP000678499">
    <property type="component" value="Unassembled WGS sequence"/>
</dbReference>
<keyword evidence="1" id="KW-0489">Methyltransferase</keyword>
<dbReference type="SUPFAM" id="SSF53335">
    <property type="entry name" value="S-adenosyl-L-methionine-dependent methyltransferases"/>
    <property type="match status" value="1"/>
</dbReference>
<evidence type="ECO:0000313" key="4">
    <source>
        <dbReference type="EMBL" id="CAD7281689.1"/>
    </source>
</evidence>
<accession>A0A7R9GHT1</accession>
<keyword evidence="5" id="KW-1185">Reference proteome</keyword>
<keyword evidence="2" id="KW-0808">Transferase</keyword>
<evidence type="ECO:0000313" key="5">
    <source>
        <dbReference type="Proteomes" id="UP000678499"/>
    </source>
</evidence>
<dbReference type="Gene3D" id="3.40.50.150">
    <property type="entry name" value="Vaccinia Virus protein VP39"/>
    <property type="match status" value="1"/>
</dbReference>
<feature type="domain" description="DNA methylase N-4/N-6" evidence="3">
    <location>
        <begin position="117"/>
        <end position="330"/>
    </location>
</feature>
<dbReference type="EMBL" id="OA885129">
    <property type="protein sequence ID" value="CAD7281689.1"/>
    <property type="molecule type" value="Genomic_DNA"/>
</dbReference>
<reference evidence="4" key="1">
    <citation type="submission" date="2020-11" db="EMBL/GenBank/DDBJ databases">
        <authorList>
            <person name="Tran Van P."/>
        </authorList>
    </citation>
    <scope>NUCLEOTIDE SEQUENCE</scope>
</reference>
<evidence type="ECO:0000256" key="2">
    <source>
        <dbReference type="ARBA" id="ARBA00022679"/>
    </source>
</evidence>
<dbReference type="AlphaFoldDB" id="A0A7R9GHT1"/>
<dbReference type="GO" id="GO:0008170">
    <property type="term" value="F:N-methyltransferase activity"/>
    <property type="evidence" value="ECO:0007669"/>
    <property type="project" value="InterPro"/>
</dbReference>
<name>A0A7R9GHT1_9CRUS</name>
<dbReference type="PRINTS" id="PR00508">
    <property type="entry name" value="S21N4MTFRASE"/>
</dbReference>
<dbReference type="InterPro" id="IPR002941">
    <property type="entry name" value="DNA_methylase_N4/N6"/>
</dbReference>
<dbReference type="GO" id="GO:0003677">
    <property type="term" value="F:DNA binding"/>
    <property type="evidence" value="ECO:0007669"/>
    <property type="project" value="InterPro"/>
</dbReference>
<evidence type="ECO:0000256" key="1">
    <source>
        <dbReference type="ARBA" id="ARBA00022603"/>
    </source>
</evidence>
<dbReference type="Pfam" id="PF01555">
    <property type="entry name" value="N6_N4_Mtase"/>
    <property type="match status" value="1"/>
</dbReference>
<dbReference type="OrthoDB" id="6980763at2759"/>
<sequence length="343" mass="39747">MTPMAFWDFGVELKKTVGLETASIDSWKDMNHPYDEFGGYATYLEYVLPYRNHIAEENNLHLHTIIHPKLTEKENGKRNPPGPYDLKGGSEWFNSDNLTLINGDCLIEMQKIEDKSIDLILCDLPYGTTACAWDNIIPFDKLWNNYERIIKDNGAIVLFSTQPFTTALISSNMKDFRYSLIWNKIRAAGFLNANRMPLKQHEDINVFYKAQPTYNPQKYIDKPYDKTKYNGNKLDKNVLGAYTSQSSKNQGERFPKSILTFSQNWRRQDQIHPTQKPVELMEYLIKTYSNENDLVLDNCMGSGTTAIACENTNRKFIGIELDTDYYNKAVQRIKDHVSQQKLF</sequence>
<evidence type="ECO:0000259" key="3">
    <source>
        <dbReference type="Pfam" id="PF01555"/>
    </source>
</evidence>
<protein>
    <recommendedName>
        <fullName evidence="3">DNA methylase N-4/N-6 domain-containing protein</fullName>
    </recommendedName>
</protein>
<dbReference type="GO" id="GO:0032259">
    <property type="term" value="P:methylation"/>
    <property type="evidence" value="ECO:0007669"/>
    <property type="project" value="UniProtKB-KW"/>
</dbReference>
<gene>
    <name evidence="4" type="ORF">NMOB1V02_LOCUS9327</name>
</gene>
<dbReference type="EMBL" id="CAJPEX010003092">
    <property type="protein sequence ID" value="CAG0921841.1"/>
    <property type="molecule type" value="Genomic_DNA"/>
</dbReference>
<proteinExistence type="predicted"/>
<dbReference type="InterPro" id="IPR029063">
    <property type="entry name" value="SAM-dependent_MTases_sf"/>
</dbReference>
<dbReference type="InterPro" id="IPR001091">
    <property type="entry name" value="RM_Methyltransferase"/>
</dbReference>
<organism evidence="4">
    <name type="scientific">Notodromas monacha</name>
    <dbReference type="NCBI Taxonomy" id="399045"/>
    <lineage>
        <taxon>Eukaryota</taxon>
        <taxon>Metazoa</taxon>
        <taxon>Ecdysozoa</taxon>
        <taxon>Arthropoda</taxon>
        <taxon>Crustacea</taxon>
        <taxon>Oligostraca</taxon>
        <taxon>Ostracoda</taxon>
        <taxon>Podocopa</taxon>
        <taxon>Podocopida</taxon>
        <taxon>Cypridocopina</taxon>
        <taxon>Cypridoidea</taxon>
        <taxon>Cyprididae</taxon>
        <taxon>Notodromas</taxon>
    </lineage>
</organism>